<protein>
    <recommendedName>
        <fullName evidence="3">DUF3303 domain-containing protein</fullName>
    </recommendedName>
</protein>
<dbReference type="EMBL" id="VOAH01000003">
    <property type="protein sequence ID" value="TVP41325.1"/>
    <property type="molecule type" value="Genomic_DNA"/>
</dbReference>
<proteinExistence type="predicted"/>
<reference evidence="1 2" key="1">
    <citation type="journal article" date="2019" name="Front. Microbiol.">
        <title>Ammonia Oxidation by the Arctic Terrestrial Thaumarchaeote Candidatus Nitrosocosmicus arcticus Is Stimulated by Increasing Temperatures.</title>
        <authorList>
            <person name="Alves R.J.E."/>
            <person name="Kerou M."/>
            <person name="Zappe A."/>
            <person name="Bittner R."/>
            <person name="Abby S.S."/>
            <person name="Schmidt H.A."/>
            <person name="Pfeifer K."/>
            <person name="Schleper C."/>
        </authorList>
    </citation>
    <scope>NUCLEOTIDE SEQUENCE [LARGE SCALE GENOMIC DNA]</scope>
    <source>
        <strain evidence="1 2">Kfb</strain>
    </source>
</reference>
<evidence type="ECO:0000313" key="1">
    <source>
        <dbReference type="EMBL" id="TVP41325.1"/>
    </source>
</evidence>
<gene>
    <name evidence="1" type="ORF">NARC_30039</name>
</gene>
<dbReference type="Proteomes" id="UP000315289">
    <property type="component" value="Unassembled WGS sequence"/>
</dbReference>
<keyword evidence="2" id="KW-1185">Reference proteome</keyword>
<organism evidence="1 2">
    <name type="scientific">Candidatus Nitrosocosmicus arcticus</name>
    <dbReference type="NCBI Taxonomy" id="2035267"/>
    <lineage>
        <taxon>Archaea</taxon>
        <taxon>Nitrososphaerota</taxon>
        <taxon>Nitrososphaeria</taxon>
        <taxon>Nitrososphaerales</taxon>
        <taxon>Nitrososphaeraceae</taxon>
        <taxon>Candidatus Nitrosocosmicus</taxon>
    </lineage>
</organism>
<accession>A0A557SXJ0</accession>
<evidence type="ECO:0008006" key="3">
    <source>
        <dbReference type="Google" id="ProtNLM"/>
    </source>
</evidence>
<comment type="caution">
    <text evidence="1">The sequence shown here is derived from an EMBL/GenBank/DDBJ whole genome shotgun (WGS) entry which is preliminary data.</text>
</comment>
<evidence type="ECO:0000313" key="2">
    <source>
        <dbReference type="Proteomes" id="UP000315289"/>
    </source>
</evidence>
<name>A0A557SXJ0_9ARCH</name>
<dbReference type="AlphaFoldDB" id="A0A557SXJ0"/>
<sequence length="67" mass="7707">MSLKRYIINCNQTPKNINGFYMSVLEHEWIIMVEANSAHDIEQLCIDSSISSFNTVNIVPLTNYQDV</sequence>